<comment type="caution">
    <text evidence="2">The sequence shown here is derived from an EMBL/GenBank/DDBJ whole genome shotgun (WGS) entry which is preliminary data.</text>
</comment>
<evidence type="ECO:0000313" key="2">
    <source>
        <dbReference type="EMBL" id="REG26368.1"/>
    </source>
</evidence>
<organism evidence="2 3">
    <name type="scientific">Jeotgalicoccus halotolerans</name>
    <dbReference type="NCBI Taxonomy" id="157227"/>
    <lineage>
        <taxon>Bacteria</taxon>
        <taxon>Bacillati</taxon>
        <taxon>Bacillota</taxon>
        <taxon>Bacilli</taxon>
        <taxon>Bacillales</taxon>
        <taxon>Staphylococcaceae</taxon>
        <taxon>Jeotgalicoccus</taxon>
    </lineage>
</organism>
<feature type="coiled-coil region" evidence="1">
    <location>
        <begin position="265"/>
        <end position="309"/>
    </location>
</feature>
<accession>A0A3E0B327</accession>
<reference evidence="2 3" key="1">
    <citation type="submission" date="2018-08" db="EMBL/GenBank/DDBJ databases">
        <title>Genomic Encyclopedia of Type Strains, Phase IV (KMG-IV): sequencing the most valuable type-strain genomes for metagenomic binning, comparative biology and taxonomic classification.</title>
        <authorList>
            <person name="Goeker M."/>
        </authorList>
    </citation>
    <scope>NUCLEOTIDE SEQUENCE [LARGE SCALE GENOMIC DNA]</scope>
    <source>
        <strain evidence="2 3">DSM 17274</strain>
    </source>
</reference>
<dbReference type="OrthoDB" id="1632997at2"/>
<dbReference type="RefSeq" id="WP_115883741.1">
    <property type="nucleotide sequence ID" value="NZ_QUMW01000001.1"/>
</dbReference>
<evidence type="ECO:0000256" key="1">
    <source>
        <dbReference type="SAM" id="Coils"/>
    </source>
</evidence>
<evidence type="ECO:0000313" key="3">
    <source>
        <dbReference type="Proteomes" id="UP000257076"/>
    </source>
</evidence>
<dbReference type="InterPro" id="IPR007505">
    <property type="entry name" value="PDDEXK_7"/>
</dbReference>
<dbReference type="EMBL" id="QUMW01000001">
    <property type="protein sequence ID" value="REG26368.1"/>
    <property type="molecule type" value="Genomic_DNA"/>
</dbReference>
<proteinExistence type="predicted"/>
<keyword evidence="1" id="KW-0175">Coiled coil</keyword>
<dbReference type="Proteomes" id="UP000257076">
    <property type="component" value="Unassembled WGS sequence"/>
</dbReference>
<sequence>MDMLSKVVLNSEDKSQKMHFTDNKSGDNLSEEVSSHVIIREYYNLDLTFSSTFKDARLYLDGLEIIDNENIQIDSAGKEFLEPSDIAYQLFNRDNSTIEKMLVPGFYQMTLIENNQEYYAFFEVVPKSLSKPQWIAMKNEIEETLTGLSQSFNRKNLSSSQKNDLNQIYYKFDYIKKMYKRYLKITRDLINSPEYRLEKRYKWKELNQNPTVDGKSIRKKLEKPDKQEVIYSPSRILNYQTKENKWLKASIKKINKFNVDYLSFLSKKLEEIEHDKDKNKRYKAKVYTLEEEENEIRQIMNILKQILTVNHFLLNQEWMDEIKGENTIYPTSSMMMNQKYNFYYKWLQQMKKEEMHVILPNSIKYAWKRTDELFEIWTYIKMISIIENLGYEPKSGWIYSNESLKIPDLSEGTFITFINDEVKINLHYNSRLKRKNSQTTVNHPLYTKAENDKPDIRLDVFHNDSYLGSLIIDAKYRSFEIMTKRDTRYKDNVMKQLHNYKNSPESKNYYYPSLQRFIREQLSPIRQVWVLYPHSDDTNKPKKYEIEEEENIHFYEISPYYPTDEISRSLLSYIDGLMKSKDYFNLHSY</sequence>
<gene>
    <name evidence="2" type="ORF">DFR63_0009</name>
</gene>
<name>A0A3E0B327_9STAP</name>
<dbReference type="AlphaFoldDB" id="A0A3E0B327"/>
<keyword evidence="3" id="KW-1185">Reference proteome</keyword>
<dbReference type="Pfam" id="PF04411">
    <property type="entry name" value="PDDEXK_7"/>
    <property type="match status" value="1"/>
</dbReference>
<protein>
    <submittedName>
        <fullName evidence="2">PD-(D/E)XK nuclease superfamily protein</fullName>
    </submittedName>
</protein>